<dbReference type="InterPro" id="IPR008949">
    <property type="entry name" value="Isoprenoid_synthase_dom_sf"/>
</dbReference>
<accession>A0AAV5LNX8</accession>
<dbReference type="SUPFAM" id="SSF48576">
    <property type="entry name" value="Terpenoid synthases"/>
    <property type="match status" value="1"/>
</dbReference>
<name>A0AAV5LNX8_9ROSI</name>
<keyword evidence="2" id="KW-0479">Metal-binding</keyword>
<dbReference type="AlphaFoldDB" id="A0AAV5LNX8"/>
<evidence type="ECO:0000256" key="2">
    <source>
        <dbReference type="ARBA" id="ARBA00022723"/>
    </source>
</evidence>
<evidence type="ECO:0000313" key="4">
    <source>
        <dbReference type="EMBL" id="GKV38805.1"/>
    </source>
</evidence>
<gene>
    <name evidence="4" type="ORF">SLEP1_g46675</name>
</gene>
<dbReference type="EMBL" id="BPVZ01000130">
    <property type="protein sequence ID" value="GKV38805.1"/>
    <property type="molecule type" value="Genomic_DNA"/>
</dbReference>
<evidence type="ECO:0000313" key="5">
    <source>
        <dbReference type="Proteomes" id="UP001054252"/>
    </source>
</evidence>
<protein>
    <submittedName>
        <fullName evidence="4">Uncharacterized protein</fullName>
    </submittedName>
</protein>
<dbReference type="Proteomes" id="UP001054252">
    <property type="component" value="Unassembled WGS sequence"/>
</dbReference>
<dbReference type="PANTHER" id="PTHR43281">
    <property type="entry name" value="FARNESYL DIPHOSPHATE SYNTHASE"/>
    <property type="match status" value="1"/>
</dbReference>
<organism evidence="4 5">
    <name type="scientific">Rubroshorea leprosula</name>
    <dbReference type="NCBI Taxonomy" id="152421"/>
    <lineage>
        <taxon>Eukaryota</taxon>
        <taxon>Viridiplantae</taxon>
        <taxon>Streptophyta</taxon>
        <taxon>Embryophyta</taxon>
        <taxon>Tracheophyta</taxon>
        <taxon>Spermatophyta</taxon>
        <taxon>Magnoliopsida</taxon>
        <taxon>eudicotyledons</taxon>
        <taxon>Gunneridae</taxon>
        <taxon>Pentapetalae</taxon>
        <taxon>rosids</taxon>
        <taxon>malvids</taxon>
        <taxon>Malvales</taxon>
        <taxon>Dipterocarpaceae</taxon>
        <taxon>Rubroshorea</taxon>
    </lineage>
</organism>
<reference evidence="4 5" key="1">
    <citation type="journal article" date="2021" name="Commun. Biol.">
        <title>The genome of Shorea leprosula (Dipterocarpaceae) highlights the ecological relevance of drought in aseasonal tropical rainforests.</title>
        <authorList>
            <person name="Ng K.K.S."/>
            <person name="Kobayashi M.J."/>
            <person name="Fawcett J.A."/>
            <person name="Hatakeyama M."/>
            <person name="Paape T."/>
            <person name="Ng C.H."/>
            <person name="Ang C.C."/>
            <person name="Tnah L.H."/>
            <person name="Lee C.T."/>
            <person name="Nishiyama T."/>
            <person name="Sese J."/>
            <person name="O'Brien M.J."/>
            <person name="Copetti D."/>
            <person name="Mohd Noor M.I."/>
            <person name="Ong R.C."/>
            <person name="Putra M."/>
            <person name="Sireger I.Z."/>
            <person name="Indrioko S."/>
            <person name="Kosugi Y."/>
            <person name="Izuno A."/>
            <person name="Isagi Y."/>
            <person name="Lee S.L."/>
            <person name="Shimizu K.K."/>
        </authorList>
    </citation>
    <scope>NUCLEOTIDE SEQUENCE [LARGE SCALE GENOMIC DNA]</scope>
    <source>
        <strain evidence="4">214</strain>
    </source>
</reference>
<evidence type="ECO:0000256" key="3">
    <source>
        <dbReference type="ARBA" id="ARBA00022842"/>
    </source>
</evidence>
<comment type="caution">
    <text evidence="4">The sequence shown here is derived from an EMBL/GenBank/DDBJ whole genome shotgun (WGS) entry which is preliminary data.</text>
</comment>
<keyword evidence="5" id="KW-1185">Reference proteome</keyword>
<comment type="cofactor">
    <cofactor evidence="1">
        <name>Mg(2+)</name>
        <dbReference type="ChEBI" id="CHEBI:18420"/>
    </cofactor>
</comment>
<dbReference type="GO" id="GO:0046872">
    <property type="term" value="F:metal ion binding"/>
    <property type="evidence" value="ECO:0007669"/>
    <property type="project" value="UniProtKB-KW"/>
</dbReference>
<proteinExistence type="predicted"/>
<dbReference type="Gene3D" id="1.10.600.10">
    <property type="entry name" value="Farnesyl Diphosphate Synthase"/>
    <property type="match status" value="1"/>
</dbReference>
<dbReference type="GO" id="GO:0004659">
    <property type="term" value="F:prenyltransferase activity"/>
    <property type="evidence" value="ECO:0007669"/>
    <property type="project" value="TreeGrafter"/>
</dbReference>
<dbReference type="PANTHER" id="PTHR43281:SF6">
    <property type="entry name" value="HETERODIMERIC GERANYLGERANYL PYROPHOSPHATE SYNTHASE SMALL SUBUNIT, CHLOROPLASTIC-LIKE"/>
    <property type="match status" value="1"/>
</dbReference>
<keyword evidence="3" id="KW-0460">Magnesium</keyword>
<evidence type="ECO:0000256" key="1">
    <source>
        <dbReference type="ARBA" id="ARBA00001946"/>
    </source>
</evidence>
<sequence length="193" mass="21078">MYAASYTHENLPLKESCRPKSMIHHKYSPNIELLTGDGLLPFGLELLARSDHPTQNISDRILRVIIEITRATGSQGMIHGQYHEIESIQSNGNSSCHVEEIGRVCEKYDGSLHACAATCGAIIGGGSEEEIENMRRYGLCVGKILGMSNRLKGNDKELVKLVGELSSLAMEELKGFNGSKVEAISGFIEGNIM</sequence>